<dbReference type="PANTHER" id="PTHR30146:SF148">
    <property type="entry name" value="HTH-TYPE TRANSCRIPTIONAL REPRESSOR PURR-RELATED"/>
    <property type="match status" value="1"/>
</dbReference>
<dbReference type="PROSITE" id="PS50932">
    <property type="entry name" value="HTH_LACI_2"/>
    <property type="match status" value="1"/>
</dbReference>
<accession>A0A7C8HHL0</accession>
<keyword evidence="3" id="KW-0238">DNA-binding</keyword>
<keyword evidence="4" id="KW-0804">Transcription</keyword>
<dbReference type="PANTHER" id="PTHR30146">
    <property type="entry name" value="LACI-RELATED TRANSCRIPTIONAL REPRESSOR"/>
    <property type="match status" value="1"/>
</dbReference>
<evidence type="ECO:0000259" key="5">
    <source>
        <dbReference type="PROSITE" id="PS50932"/>
    </source>
</evidence>
<dbReference type="InterPro" id="IPR046335">
    <property type="entry name" value="LacI/GalR-like_sensor"/>
</dbReference>
<evidence type="ECO:0000256" key="1">
    <source>
        <dbReference type="ARBA" id="ARBA00022491"/>
    </source>
</evidence>
<dbReference type="InterPro" id="IPR000843">
    <property type="entry name" value="HTH_LacI"/>
</dbReference>
<dbReference type="FunFam" id="1.10.260.40:FF:000002">
    <property type="entry name" value="HTH-type transcriptional repressor PurR"/>
    <property type="match status" value="1"/>
</dbReference>
<dbReference type="OrthoDB" id="9784962at2"/>
<evidence type="ECO:0000259" key="6">
    <source>
        <dbReference type="PROSITE" id="PS50943"/>
    </source>
</evidence>
<dbReference type="InterPro" id="IPR001387">
    <property type="entry name" value="Cro/C1-type_HTH"/>
</dbReference>
<organism evidence="7 8">
    <name type="scientific">Defluviitalea raffinosedens</name>
    <dbReference type="NCBI Taxonomy" id="1450156"/>
    <lineage>
        <taxon>Bacteria</taxon>
        <taxon>Bacillati</taxon>
        <taxon>Bacillota</taxon>
        <taxon>Clostridia</taxon>
        <taxon>Lachnospirales</taxon>
        <taxon>Defluviitaleaceae</taxon>
        <taxon>Defluviitalea</taxon>
    </lineage>
</organism>
<dbReference type="CDD" id="cd06267">
    <property type="entry name" value="PBP1_LacI_sugar_binding-like"/>
    <property type="match status" value="1"/>
</dbReference>
<name>A0A7C8HHL0_9FIRM</name>
<keyword evidence="8" id="KW-1185">Reference proteome</keyword>
<dbReference type="InterPro" id="IPR010982">
    <property type="entry name" value="Lambda_DNA-bd_dom_sf"/>
</dbReference>
<evidence type="ECO:0000256" key="2">
    <source>
        <dbReference type="ARBA" id="ARBA00023015"/>
    </source>
</evidence>
<keyword evidence="1" id="KW-0678">Repressor</keyword>
<reference evidence="7 8" key="1">
    <citation type="submission" date="2019-12" db="EMBL/GenBank/DDBJ databases">
        <title>Defluviitalea raffinosedens, isolated from a biogas fermenter, genome sequencing and characterization.</title>
        <authorList>
            <person name="Rettenmaier R."/>
            <person name="Schneider M."/>
            <person name="Neuhaus K."/>
            <person name="Liebl W."/>
            <person name="Zverlov V."/>
        </authorList>
    </citation>
    <scope>NUCLEOTIDE SEQUENCE [LARGE SCALE GENOMIC DNA]</scope>
    <source>
        <strain evidence="7 8">249c-K6</strain>
    </source>
</reference>
<dbReference type="GO" id="GO:0003700">
    <property type="term" value="F:DNA-binding transcription factor activity"/>
    <property type="evidence" value="ECO:0007669"/>
    <property type="project" value="TreeGrafter"/>
</dbReference>
<dbReference type="GO" id="GO:0000976">
    <property type="term" value="F:transcription cis-regulatory region binding"/>
    <property type="evidence" value="ECO:0007669"/>
    <property type="project" value="TreeGrafter"/>
</dbReference>
<comment type="caution">
    <text evidence="7">The sequence shown here is derived from an EMBL/GenBank/DDBJ whole genome shotgun (WGS) entry which is preliminary data.</text>
</comment>
<evidence type="ECO:0000256" key="3">
    <source>
        <dbReference type="ARBA" id="ARBA00023125"/>
    </source>
</evidence>
<feature type="domain" description="HTH lacI-type" evidence="5">
    <location>
        <begin position="21"/>
        <end position="75"/>
    </location>
</feature>
<dbReference type="Pfam" id="PF13377">
    <property type="entry name" value="Peripla_BP_3"/>
    <property type="match status" value="1"/>
</dbReference>
<dbReference type="PROSITE" id="PS00356">
    <property type="entry name" value="HTH_LACI_1"/>
    <property type="match status" value="1"/>
</dbReference>
<dbReference type="PRINTS" id="PR00036">
    <property type="entry name" value="HTHLACI"/>
</dbReference>
<protein>
    <submittedName>
        <fullName evidence="7">Substrate-binding domain-containing protein</fullName>
    </submittedName>
</protein>
<dbReference type="CDD" id="cd01392">
    <property type="entry name" value="HTH_LacI"/>
    <property type="match status" value="1"/>
</dbReference>
<proteinExistence type="predicted"/>
<dbReference type="Proteomes" id="UP000483018">
    <property type="component" value="Unassembled WGS sequence"/>
</dbReference>
<dbReference type="InterPro" id="IPR028082">
    <property type="entry name" value="Peripla_BP_I"/>
</dbReference>
<dbReference type="AlphaFoldDB" id="A0A7C8HHL0"/>
<dbReference type="SUPFAM" id="SSF47413">
    <property type="entry name" value="lambda repressor-like DNA-binding domains"/>
    <property type="match status" value="1"/>
</dbReference>
<dbReference type="PROSITE" id="PS50943">
    <property type="entry name" value="HTH_CROC1"/>
    <property type="match status" value="1"/>
</dbReference>
<feature type="domain" description="HTH cro/C1-type" evidence="6">
    <location>
        <begin position="22"/>
        <end position="69"/>
    </location>
</feature>
<gene>
    <name evidence="7" type="ORF">GND95_03110</name>
</gene>
<evidence type="ECO:0000256" key="4">
    <source>
        <dbReference type="ARBA" id="ARBA00023163"/>
    </source>
</evidence>
<dbReference type="SUPFAM" id="SSF53822">
    <property type="entry name" value="Periplasmic binding protein-like I"/>
    <property type="match status" value="1"/>
</dbReference>
<evidence type="ECO:0000313" key="8">
    <source>
        <dbReference type="Proteomes" id="UP000483018"/>
    </source>
</evidence>
<evidence type="ECO:0000313" key="7">
    <source>
        <dbReference type="EMBL" id="KAE9636130.1"/>
    </source>
</evidence>
<dbReference type="Gene3D" id="1.10.260.40">
    <property type="entry name" value="lambda repressor-like DNA-binding domains"/>
    <property type="match status" value="1"/>
</dbReference>
<sequence>MCYAQFIENLFYKGGGSLEKPTIADVAKYAGVSITTVSRVINNNYPVKEETRQKVEEAINALNFKPNYLARSLIGKSTHTIGVVVPSITNLFFPVVVKGIEKVCSQKTFSLFLCDTDGKEESERTQIQNLLEKQVDGILVIDPRYENIENGFYEECAKKIPLVLINGYHRGVRCNFVLNDQEMGTLQAMEYLIKLGHRDIAFLRAKNSYSYDIKEQVYYETLKKHQIPIRKENILVIENGNGLETVELAIQVVQKRLEQEEPPTAIFACNDWMGVGVMQAAKRLGISIPEDLSVIGYDNIVISEISEPKLTTVDQNMYALGKTSARLLLDIIKHPGHGFQKIILDTNLMIRESCTSPKK</sequence>
<dbReference type="Pfam" id="PF00356">
    <property type="entry name" value="LacI"/>
    <property type="match status" value="1"/>
</dbReference>
<dbReference type="SMART" id="SM00354">
    <property type="entry name" value="HTH_LACI"/>
    <property type="match status" value="1"/>
</dbReference>
<keyword evidence="2" id="KW-0805">Transcription regulation</keyword>
<dbReference type="Gene3D" id="3.40.50.2300">
    <property type="match status" value="2"/>
</dbReference>
<dbReference type="EMBL" id="WSLF01000002">
    <property type="protein sequence ID" value="KAE9636130.1"/>
    <property type="molecule type" value="Genomic_DNA"/>
</dbReference>